<accession>A0A6J5MPL7</accession>
<feature type="transmembrane region" description="Helical" evidence="1">
    <location>
        <begin position="290"/>
        <end position="315"/>
    </location>
</feature>
<organism evidence="2">
    <name type="scientific">uncultured Caudovirales phage</name>
    <dbReference type="NCBI Taxonomy" id="2100421"/>
    <lineage>
        <taxon>Viruses</taxon>
        <taxon>Duplodnaviria</taxon>
        <taxon>Heunggongvirae</taxon>
        <taxon>Uroviricota</taxon>
        <taxon>Caudoviricetes</taxon>
        <taxon>Peduoviridae</taxon>
        <taxon>Maltschvirus</taxon>
        <taxon>Maltschvirus maltsch</taxon>
    </lineage>
</organism>
<name>A0A6J5MPL7_9CAUD</name>
<feature type="transmembrane region" description="Helical" evidence="1">
    <location>
        <begin position="327"/>
        <end position="356"/>
    </location>
</feature>
<proteinExistence type="predicted"/>
<dbReference type="EMBL" id="LR796509">
    <property type="protein sequence ID" value="CAB4149115.1"/>
    <property type="molecule type" value="Genomic_DNA"/>
</dbReference>
<reference evidence="2" key="1">
    <citation type="submission" date="2020-04" db="EMBL/GenBank/DDBJ databases">
        <authorList>
            <person name="Chiriac C."/>
            <person name="Salcher M."/>
            <person name="Ghai R."/>
            <person name="Kavagutti S V."/>
        </authorList>
    </citation>
    <scope>NUCLEOTIDE SEQUENCE</scope>
</reference>
<evidence type="ECO:0000313" key="2">
    <source>
        <dbReference type="EMBL" id="CAB4149115.1"/>
    </source>
</evidence>
<sequence>MALGAVVARIVSQYSDKGSKAAQRDIAKLGKNFDAFSKKATKAFGLASGAAVAFAAKIGKDAVQAAIEDQKSQVLLANSLRNTVGATDDAIASVEDYITKQQALFSVADDKLRPSLAALAAATGSVTEAQRLQGVALDIAADKQIDLVTASKLVAKAYGGNVGALKKLYPEISAVTVKSKDFAGALDVVARISGGAAAASADTLAGRLEGLKLAYGEVLETLGYALLPIVTEFVAYIQGSVLPALESWTSANKDKIANSLKQIFEVLKVVIKQLGEFFGFISRNIGTLKVFGAILAGIFVGSKIAAGIQAVVAAIGLVTTALTAQTAAASTAAIATGFATAGVSLTLGAAAAVYFYKEMGKVQKSVEGATTAINEQTTAIGNYSMSANRVYESTEKVVVKLTKTEIAAANAAKKSAAEAAAAAKKKADSLKAIAALTKAGATATSETDPIQLEAARLNLVKQGAIAEQARFAAFVAARKFEIDANNAAAESAKRYNDILMALADAKITPAEFELLAAKWGITTNAAQLYVQTIVSIRDNNVSAADVAALAETWGVTYQQASKYLDFFTVLNDGTLSDAEIGKLQEKWGLTEKQVLQYAATFQAADDGKIDLTEVTNLGNQWGLTKKETEAYIAKILEEFGYDPSLLAAPVTAEGAWVAAYGSVESYKEISEGTFTYDPSITDGSDAAAIGWYAAAGALASYAAAAAGIGAQSTVINPPSGGGNTGGFGFSLPEYVKNQIPVEFLAAGGIVTSPTLSMIGEAGPEAVIPLSQMGSMGGQNITVNVGGSIISESDLVATIRNELLALQQSGSTITRTNLSL</sequence>
<gene>
    <name evidence="2" type="ORF">UFOVP534_46</name>
</gene>
<evidence type="ECO:0000256" key="1">
    <source>
        <dbReference type="SAM" id="Phobius"/>
    </source>
</evidence>
<keyword evidence="1" id="KW-0472">Membrane</keyword>
<keyword evidence="1" id="KW-1133">Transmembrane helix</keyword>
<protein>
    <submittedName>
        <fullName evidence="2">Uncharacterized protein</fullName>
    </submittedName>
</protein>
<keyword evidence="1" id="KW-0812">Transmembrane</keyword>